<accession>A0A1I7XZ95</accession>
<keyword evidence="1" id="KW-1185">Reference proteome</keyword>
<evidence type="ECO:0000313" key="1">
    <source>
        <dbReference type="Proteomes" id="UP000095287"/>
    </source>
</evidence>
<evidence type="ECO:0000313" key="2">
    <source>
        <dbReference type="WBParaSite" id="L893_g11028.t1"/>
    </source>
</evidence>
<protein>
    <submittedName>
        <fullName evidence="2">FBA_2 domain-containing protein</fullName>
    </submittedName>
</protein>
<name>A0A1I7XZ95_9BILA</name>
<dbReference type="WBParaSite" id="L893_g11028.t1">
    <property type="protein sequence ID" value="L893_g11028.t1"/>
    <property type="gene ID" value="L893_g11028"/>
</dbReference>
<dbReference type="Proteomes" id="UP000095287">
    <property type="component" value="Unplaced"/>
</dbReference>
<organism evidence="1 2">
    <name type="scientific">Steinernema glaseri</name>
    <dbReference type="NCBI Taxonomy" id="37863"/>
    <lineage>
        <taxon>Eukaryota</taxon>
        <taxon>Metazoa</taxon>
        <taxon>Ecdysozoa</taxon>
        <taxon>Nematoda</taxon>
        <taxon>Chromadorea</taxon>
        <taxon>Rhabditida</taxon>
        <taxon>Tylenchina</taxon>
        <taxon>Panagrolaimomorpha</taxon>
        <taxon>Strongyloidoidea</taxon>
        <taxon>Steinernematidae</taxon>
        <taxon>Steinernema</taxon>
    </lineage>
</organism>
<reference evidence="2" key="1">
    <citation type="submission" date="2016-11" db="UniProtKB">
        <authorList>
            <consortium name="WormBaseParasite"/>
        </authorList>
    </citation>
    <scope>IDENTIFICATION</scope>
</reference>
<dbReference type="AlphaFoldDB" id="A0A1I7XZ95"/>
<proteinExistence type="predicted"/>
<sequence>MDNIPIAFFDELCVTFSVADLCVAKELSGTYGKAAKFALDHMSMYESTVENGVETSSCLNFDYDHREVSTAEEIAAVPRKYVQIISIELMDGSNENVSRKLAQRFPYAMINYVHRSSSMNEAWVDFASSMQSRLGDVDFDKKLDDNAVRLFQKLVKNDTFTTLAMDIEACEGRVLEASKSLFCQKNFMGLRLNNYDAVPWDGACFGKILLFWSENSYEMSDKYLSTFYSCEGAIEELESFVLREAPADAGIQDVLKVCSKEEEDAIGKDISFAKPSRIYKYEEGEEWDKRWFYICFECEDRYQIMPPNHEELDELCLLDYTVYLKLIFA</sequence>